<dbReference type="Proteomes" id="UP000499080">
    <property type="component" value="Unassembled WGS sequence"/>
</dbReference>
<proteinExistence type="predicted"/>
<keyword evidence="2" id="KW-1185">Reference proteome</keyword>
<dbReference type="EMBL" id="BGPR01002231">
    <property type="protein sequence ID" value="GBM70111.1"/>
    <property type="molecule type" value="Genomic_DNA"/>
</dbReference>
<gene>
    <name evidence="1" type="ORF">AVEN_151574_1</name>
</gene>
<comment type="caution">
    <text evidence="1">The sequence shown here is derived from an EMBL/GenBank/DDBJ whole genome shotgun (WGS) entry which is preliminary data.</text>
</comment>
<evidence type="ECO:0000313" key="2">
    <source>
        <dbReference type="Proteomes" id="UP000499080"/>
    </source>
</evidence>
<evidence type="ECO:0000313" key="1">
    <source>
        <dbReference type="EMBL" id="GBM70111.1"/>
    </source>
</evidence>
<organism evidence="1 2">
    <name type="scientific">Araneus ventricosus</name>
    <name type="common">Orbweaver spider</name>
    <name type="synonym">Epeira ventricosa</name>
    <dbReference type="NCBI Taxonomy" id="182803"/>
    <lineage>
        <taxon>Eukaryota</taxon>
        <taxon>Metazoa</taxon>
        <taxon>Ecdysozoa</taxon>
        <taxon>Arthropoda</taxon>
        <taxon>Chelicerata</taxon>
        <taxon>Arachnida</taxon>
        <taxon>Araneae</taxon>
        <taxon>Araneomorphae</taxon>
        <taxon>Entelegynae</taxon>
        <taxon>Araneoidea</taxon>
        <taxon>Araneidae</taxon>
        <taxon>Araneus</taxon>
    </lineage>
</organism>
<accession>A0A4Y2HXG2</accession>
<name>A0A4Y2HXG2_ARAVE</name>
<protein>
    <submittedName>
        <fullName evidence="1">Uncharacterized protein</fullName>
    </submittedName>
</protein>
<sequence>MSKIIIAEIYSRKTSFLGCFEKFRGRLFLLLTKSSHPLKFEVFFLVQLNDLDTKRESIIKGFKNNHLFILGSGLLRSTV</sequence>
<reference evidence="1 2" key="1">
    <citation type="journal article" date="2019" name="Sci. Rep.">
        <title>Orb-weaving spider Araneus ventricosus genome elucidates the spidroin gene catalogue.</title>
        <authorList>
            <person name="Kono N."/>
            <person name="Nakamura H."/>
            <person name="Ohtoshi R."/>
            <person name="Moran D.A.P."/>
            <person name="Shinohara A."/>
            <person name="Yoshida Y."/>
            <person name="Fujiwara M."/>
            <person name="Mori M."/>
            <person name="Tomita M."/>
            <person name="Arakawa K."/>
        </authorList>
    </citation>
    <scope>NUCLEOTIDE SEQUENCE [LARGE SCALE GENOMIC DNA]</scope>
</reference>
<dbReference type="AlphaFoldDB" id="A0A4Y2HXG2"/>